<comment type="caution">
    <text evidence="1">The sequence shown here is derived from an EMBL/GenBank/DDBJ whole genome shotgun (WGS) entry which is preliminary data.</text>
</comment>
<dbReference type="Proteomes" id="UP000297861">
    <property type="component" value="Unassembled WGS sequence"/>
</dbReference>
<name>A0A4Y8KYJ9_9BACT</name>
<sequence length="189" mass="20355">MAGEYEFVSVPKASENAGRPTGKRSYLIIFAWDDIKTYTRDAKNVEVTALEFADEKKPIAIYATTSTQNVYHQSQGDADAKGFIHHADFEIPGGSIDVSAFFENNINRNLGVIQVPCSGDDCKIAGTPCQPLQITQDNSQDNTEANKHAVQMQSSLVGPVLGHIKKSLITPTDNAALNAILGLTNSEGA</sequence>
<dbReference type="OrthoDB" id="1272765at2"/>
<organism evidence="1 2">
    <name type="scientific">Dysgonomonas capnocytophagoides</name>
    <dbReference type="NCBI Taxonomy" id="45254"/>
    <lineage>
        <taxon>Bacteria</taxon>
        <taxon>Pseudomonadati</taxon>
        <taxon>Bacteroidota</taxon>
        <taxon>Bacteroidia</taxon>
        <taxon>Bacteroidales</taxon>
        <taxon>Dysgonomonadaceae</taxon>
        <taxon>Dysgonomonas</taxon>
    </lineage>
</organism>
<accession>A0A4Y8KYJ9</accession>
<reference evidence="1 2" key="1">
    <citation type="submission" date="2019-03" db="EMBL/GenBank/DDBJ databases">
        <title>San Antonio Military Medical Center submission to MRSN (WRAIR), pending publication.</title>
        <authorList>
            <person name="Blyth D.M."/>
            <person name="Mccarthy S.L."/>
            <person name="Schall S.E."/>
            <person name="Stam J.A."/>
            <person name="Ong A.C."/>
            <person name="Mcgann P.T."/>
        </authorList>
    </citation>
    <scope>NUCLEOTIDE SEQUENCE [LARGE SCALE GENOMIC DNA]</scope>
    <source>
        <strain evidence="1 2">MRSN571793</strain>
    </source>
</reference>
<protein>
    <submittedName>
        <fullName evidence="1">Uncharacterized protein</fullName>
    </submittedName>
</protein>
<dbReference type="RefSeq" id="WP_134437531.1">
    <property type="nucleotide sequence ID" value="NZ_SOML01000017.1"/>
</dbReference>
<evidence type="ECO:0000313" key="1">
    <source>
        <dbReference type="EMBL" id="TFD92573.1"/>
    </source>
</evidence>
<evidence type="ECO:0000313" key="2">
    <source>
        <dbReference type="Proteomes" id="UP000297861"/>
    </source>
</evidence>
<keyword evidence="2" id="KW-1185">Reference proteome</keyword>
<dbReference type="AlphaFoldDB" id="A0A4Y8KYJ9"/>
<proteinExistence type="predicted"/>
<gene>
    <name evidence="1" type="ORF">E2605_18615</name>
</gene>
<dbReference type="EMBL" id="SOML01000017">
    <property type="protein sequence ID" value="TFD92573.1"/>
    <property type="molecule type" value="Genomic_DNA"/>
</dbReference>